<feature type="region of interest" description="Disordered" evidence="1">
    <location>
        <begin position="27"/>
        <end position="82"/>
    </location>
</feature>
<keyword evidence="3" id="KW-1185">Reference proteome</keyword>
<dbReference type="EMBL" id="LBMM01002461">
    <property type="protein sequence ID" value="KMQ94798.1"/>
    <property type="molecule type" value="Genomic_DNA"/>
</dbReference>
<accession>A0A0J7KWW8</accession>
<feature type="compositionally biased region" description="Basic and acidic residues" evidence="1">
    <location>
        <begin position="70"/>
        <end position="82"/>
    </location>
</feature>
<sequence length="82" mass="9199">MLIEEDDESPGFWAYLLVEVARLQADRRSVRPEEPNHEDPEVAITEGTEAALKVPRDAEAEAPTSPPQTAEKETLSEAQRRQ</sequence>
<proteinExistence type="predicted"/>
<protein>
    <submittedName>
        <fullName evidence="2">Uncharacterized protein</fullName>
    </submittedName>
</protein>
<reference evidence="2 3" key="1">
    <citation type="submission" date="2015-04" db="EMBL/GenBank/DDBJ databases">
        <title>Lasius niger genome sequencing.</title>
        <authorList>
            <person name="Konorov E.A."/>
            <person name="Nikitin M.A."/>
            <person name="Kirill M.V."/>
            <person name="Chang P."/>
        </authorList>
    </citation>
    <scope>NUCLEOTIDE SEQUENCE [LARGE SCALE GENOMIC DNA]</scope>
    <source>
        <tissue evidence="2">Whole</tissue>
    </source>
</reference>
<dbReference type="AlphaFoldDB" id="A0A0J7KWW8"/>
<evidence type="ECO:0000313" key="3">
    <source>
        <dbReference type="Proteomes" id="UP000036403"/>
    </source>
</evidence>
<name>A0A0J7KWW8_LASNI</name>
<feature type="compositionally biased region" description="Basic and acidic residues" evidence="1">
    <location>
        <begin position="27"/>
        <end position="40"/>
    </location>
</feature>
<evidence type="ECO:0000313" key="2">
    <source>
        <dbReference type="EMBL" id="KMQ94798.1"/>
    </source>
</evidence>
<dbReference type="PaxDb" id="67767-A0A0J7KWW8"/>
<evidence type="ECO:0000256" key="1">
    <source>
        <dbReference type="SAM" id="MobiDB-lite"/>
    </source>
</evidence>
<gene>
    <name evidence="2" type="ORF">RF55_5031</name>
</gene>
<feature type="non-terminal residue" evidence="2">
    <location>
        <position position="82"/>
    </location>
</feature>
<dbReference type="Proteomes" id="UP000036403">
    <property type="component" value="Unassembled WGS sequence"/>
</dbReference>
<organism evidence="2 3">
    <name type="scientific">Lasius niger</name>
    <name type="common">Black garden ant</name>
    <dbReference type="NCBI Taxonomy" id="67767"/>
    <lineage>
        <taxon>Eukaryota</taxon>
        <taxon>Metazoa</taxon>
        <taxon>Ecdysozoa</taxon>
        <taxon>Arthropoda</taxon>
        <taxon>Hexapoda</taxon>
        <taxon>Insecta</taxon>
        <taxon>Pterygota</taxon>
        <taxon>Neoptera</taxon>
        <taxon>Endopterygota</taxon>
        <taxon>Hymenoptera</taxon>
        <taxon>Apocrita</taxon>
        <taxon>Aculeata</taxon>
        <taxon>Formicoidea</taxon>
        <taxon>Formicidae</taxon>
        <taxon>Formicinae</taxon>
        <taxon>Lasius</taxon>
        <taxon>Lasius</taxon>
    </lineage>
</organism>
<comment type="caution">
    <text evidence="2">The sequence shown here is derived from an EMBL/GenBank/DDBJ whole genome shotgun (WGS) entry which is preliminary data.</text>
</comment>